<dbReference type="PANTHER" id="PTHR36698">
    <property type="entry name" value="BLL5892 PROTEIN"/>
    <property type="match status" value="1"/>
</dbReference>
<keyword evidence="1" id="KW-0812">Transmembrane</keyword>
<dbReference type="RefSeq" id="WP_107890884.1">
    <property type="nucleotide sequence ID" value="NZ_NHSI01000018.1"/>
</dbReference>
<evidence type="ECO:0000313" key="4">
    <source>
        <dbReference type="Proteomes" id="UP000243859"/>
    </source>
</evidence>
<accession>A0A2T5BVM3</accession>
<comment type="caution">
    <text evidence="3">The sequence shown here is derived from an EMBL/GenBank/DDBJ whole genome shotgun (WGS) entry which is preliminary data.</text>
</comment>
<protein>
    <submittedName>
        <fullName evidence="3">Phospholipid/cholesterol/gamma-HCH transport system substrate-binding protein</fullName>
    </submittedName>
</protein>
<keyword evidence="4" id="KW-1185">Reference proteome</keyword>
<evidence type="ECO:0000313" key="3">
    <source>
        <dbReference type="EMBL" id="PTN03600.1"/>
    </source>
</evidence>
<dbReference type="PANTHER" id="PTHR36698:SF3">
    <property type="entry name" value="ABC-TYPE TRANSPORT AUXILIARY LIPOPROTEIN COMPONENT DOMAIN-CONTAINING PROTEIN"/>
    <property type="match status" value="1"/>
</dbReference>
<dbReference type="EMBL" id="QAAA01000002">
    <property type="protein sequence ID" value="PTN03600.1"/>
    <property type="molecule type" value="Genomic_DNA"/>
</dbReference>
<dbReference type="Pfam" id="PF02470">
    <property type="entry name" value="MlaD"/>
    <property type="match status" value="1"/>
</dbReference>
<reference evidence="3 4" key="1">
    <citation type="submission" date="2018-04" db="EMBL/GenBank/DDBJ databases">
        <title>Genomic Encyclopedia of Archaeal and Bacterial Type Strains, Phase II (KMG-II): from individual species to whole genera.</title>
        <authorList>
            <person name="Goeker M."/>
        </authorList>
    </citation>
    <scope>NUCLEOTIDE SEQUENCE [LARGE SCALE GENOMIC DNA]</scope>
    <source>
        <strain evidence="3 4">DSM 18064</strain>
    </source>
</reference>
<dbReference type="Proteomes" id="UP000243859">
    <property type="component" value="Unassembled WGS sequence"/>
</dbReference>
<sequence length="564" mass="59467">METRANYIIIGAFTVAGFLGILGFFMWFTKSEMDQQFAYYDTRFENVSGLGRASDVRFAGLTVGQVVDLGLSESGDGTVRVRLEVAANTPIRVDSIARVESQGVTGVAFVAITSGSTDAPLLKDQDDKVPEITSERSVLQTLAEDAPALFSEALEAVRALQGFLSDDNKRQVGEIIGNLASTSQNLNSTLDDFSSVAAKVGDSIGDIEGFTQQLDGIGKTVDEALAMAESAIVSITEMSDQARETLVTGSQTLESATGAFDVATNVLDTDVRTTLRELEATAATLRGQTETLGTTAENLMVLWSETGQTANSRLQEAETTLARLNTTLESVEGAADQAGILLSGDGARLVAQATEAVAGIARAVEDDLPVVMADIRAATQTARVTMETVGGDLSAASGRIDGLSDDARTTLTTVTDTFSRAQTTLAAMDSALETGQGALSAAERAFNGADKVINEDIEGITTDLRAAIRRLDGALAQVSSDLPEISAGVREAAEAARSAFTGVDAMVADAKPPVADFLSSGLPQYSLLGAEARKLVQTLDTLADRIERDPARFFLSRDVPEYRR</sequence>
<keyword evidence="1" id="KW-0472">Membrane</keyword>
<evidence type="ECO:0000256" key="1">
    <source>
        <dbReference type="SAM" id="Phobius"/>
    </source>
</evidence>
<name>A0A2T5BVM3_9RHOB</name>
<gene>
    <name evidence="3" type="ORF">C8N32_102126</name>
</gene>
<dbReference type="InterPro" id="IPR003399">
    <property type="entry name" value="Mce/MlaD"/>
</dbReference>
<keyword evidence="1" id="KW-1133">Transmembrane helix</keyword>
<feature type="domain" description="Mce/MlaD" evidence="2">
    <location>
        <begin position="40"/>
        <end position="115"/>
    </location>
</feature>
<evidence type="ECO:0000259" key="2">
    <source>
        <dbReference type="Pfam" id="PF02470"/>
    </source>
</evidence>
<organism evidence="3 4">
    <name type="scientific">Rhodovulum imhoffii</name>
    <dbReference type="NCBI Taxonomy" id="365340"/>
    <lineage>
        <taxon>Bacteria</taxon>
        <taxon>Pseudomonadati</taxon>
        <taxon>Pseudomonadota</taxon>
        <taxon>Alphaproteobacteria</taxon>
        <taxon>Rhodobacterales</taxon>
        <taxon>Paracoccaceae</taxon>
        <taxon>Rhodovulum</taxon>
    </lineage>
</organism>
<dbReference type="OrthoDB" id="9808689at2"/>
<dbReference type="AlphaFoldDB" id="A0A2T5BVM3"/>
<feature type="transmembrane region" description="Helical" evidence="1">
    <location>
        <begin position="7"/>
        <end position="28"/>
    </location>
</feature>
<proteinExistence type="predicted"/>